<dbReference type="EMBL" id="JACIES010000001">
    <property type="protein sequence ID" value="MBB4024905.1"/>
    <property type="molecule type" value="Genomic_DNA"/>
</dbReference>
<dbReference type="InterPro" id="IPR050811">
    <property type="entry name" value="Phosphate_ABC_transporter"/>
</dbReference>
<dbReference type="InterPro" id="IPR024370">
    <property type="entry name" value="PBP_domain"/>
</dbReference>
<evidence type="ECO:0000313" key="3">
    <source>
        <dbReference type="EMBL" id="MBB4024905.1"/>
    </source>
</evidence>
<dbReference type="PANTHER" id="PTHR30570">
    <property type="entry name" value="PERIPLASMIC PHOSPHATE BINDING COMPONENT OF PHOSPHATE ABC TRANSPORTER"/>
    <property type="match status" value="1"/>
</dbReference>
<reference evidence="3 4" key="1">
    <citation type="submission" date="2020-08" db="EMBL/GenBank/DDBJ databases">
        <title>Genomic Encyclopedia of Type Strains, Phase IV (KMG-IV): sequencing the most valuable type-strain genomes for metagenomic binning, comparative biology and taxonomic classification.</title>
        <authorList>
            <person name="Goeker M."/>
        </authorList>
    </citation>
    <scope>NUCLEOTIDE SEQUENCE [LARGE SCALE GENOMIC DNA]</scope>
    <source>
        <strain evidence="3 4">DSM 105721</strain>
    </source>
</reference>
<accession>A0A7W6MXL7</accession>
<keyword evidence="4" id="KW-1185">Reference proteome</keyword>
<dbReference type="SUPFAM" id="SSF53850">
    <property type="entry name" value="Periplasmic binding protein-like II"/>
    <property type="match status" value="1"/>
</dbReference>
<dbReference type="AlphaFoldDB" id="A0A7W6MXL7"/>
<feature type="domain" description="PBP" evidence="2">
    <location>
        <begin position="33"/>
        <end position="283"/>
    </location>
</feature>
<evidence type="ECO:0000259" key="2">
    <source>
        <dbReference type="Pfam" id="PF12849"/>
    </source>
</evidence>
<dbReference type="Proteomes" id="UP000546007">
    <property type="component" value="Unassembled WGS sequence"/>
</dbReference>
<name>A0A7W6MXL7_9BACT</name>
<evidence type="ECO:0000256" key="1">
    <source>
        <dbReference type="ARBA" id="ARBA00022729"/>
    </source>
</evidence>
<proteinExistence type="predicted"/>
<dbReference type="Gene3D" id="3.40.190.10">
    <property type="entry name" value="Periplasmic binding protein-like II"/>
    <property type="match status" value="2"/>
</dbReference>
<dbReference type="PROSITE" id="PS51257">
    <property type="entry name" value="PROKAR_LIPOPROTEIN"/>
    <property type="match status" value="1"/>
</dbReference>
<dbReference type="RefSeq" id="WP_164719734.1">
    <property type="nucleotide sequence ID" value="NZ_AP028155.1"/>
</dbReference>
<dbReference type="GeneID" id="93101120"/>
<dbReference type="PANTHER" id="PTHR30570:SF1">
    <property type="entry name" value="PHOSPHATE-BINDING PROTEIN PSTS"/>
    <property type="match status" value="1"/>
</dbReference>
<comment type="caution">
    <text evidence="3">The sequence shown here is derived from an EMBL/GenBank/DDBJ whole genome shotgun (WGS) entry which is preliminary data.</text>
</comment>
<keyword evidence="1" id="KW-0732">Signal</keyword>
<evidence type="ECO:0000313" key="4">
    <source>
        <dbReference type="Proteomes" id="UP000546007"/>
    </source>
</evidence>
<organism evidence="3 4">
    <name type="scientific">Butyricimonas faecihominis</name>
    <dbReference type="NCBI Taxonomy" id="1472416"/>
    <lineage>
        <taxon>Bacteria</taxon>
        <taxon>Pseudomonadati</taxon>
        <taxon>Bacteroidota</taxon>
        <taxon>Bacteroidia</taxon>
        <taxon>Bacteroidales</taxon>
        <taxon>Odoribacteraceae</taxon>
        <taxon>Butyricimonas</taxon>
    </lineage>
</organism>
<protein>
    <submittedName>
        <fullName evidence="3">Phosphate transport system substrate-binding protein</fullName>
    </submittedName>
</protein>
<dbReference type="Pfam" id="PF12849">
    <property type="entry name" value="PBP_like_2"/>
    <property type="match status" value="1"/>
</dbReference>
<sequence length="312" mass="34769">MNIRIGFWLLCLISLVACKGKTSGVQDTLFSGVIRVAVDETLSPLAEDEIAVFEAQYNQTGIVPIYTSEVDAITLLLRDSVRWVLATRPLSGDELESFHSNKFFPESIKIATDGVALIVNRQNADSIFNVSTLKKIFSGEITRWNQLSADSKLGEIQVVFDHRNSSTVRYVLDSICGWGNLSDRCHAAGTNRDVIEYVTRTPGAMGVIGVNWISDEQDSLCRDFRKEIQVARISRAELPTYGNSYQPYQYYLYTGQYPLSRDIYILLNDPRSALPTGLTSFFAGARGQRIILKAGLLPATMPVNIVNVRDQL</sequence>
<gene>
    <name evidence="3" type="ORF">GGR14_000666</name>
</gene>